<evidence type="ECO:0000256" key="4">
    <source>
        <dbReference type="ARBA" id="ARBA00023180"/>
    </source>
</evidence>
<dbReference type="AlphaFoldDB" id="A0A9D4ZLQ7"/>
<dbReference type="InterPro" id="IPR053213">
    <property type="entry name" value="RLP29"/>
</dbReference>
<evidence type="ECO:0000313" key="6">
    <source>
        <dbReference type="EMBL" id="KAI5080318.1"/>
    </source>
</evidence>
<feature type="signal peptide" evidence="5">
    <location>
        <begin position="1"/>
        <end position="24"/>
    </location>
</feature>
<reference evidence="6 7" key="1">
    <citation type="submission" date="2021-01" db="EMBL/GenBank/DDBJ databases">
        <title>Adiantum capillus-veneris genome.</title>
        <authorList>
            <person name="Fang Y."/>
            <person name="Liao Q."/>
        </authorList>
    </citation>
    <scope>NUCLEOTIDE SEQUENCE [LARGE SCALE GENOMIC DNA]</scope>
    <source>
        <strain evidence="6">H3</strain>
        <tissue evidence="6">Leaf</tissue>
    </source>
</reference>
<comment type="caution">
    <text evidence="6">The sequence shown here is derived from an EMBL/GenBank/DDBJ whole genome shotgun (WGS) entry which is preliminary data.</text>
</comment>
<dbReference type="InterPro" id="IPR003591">
    <property type="entry name" value="Leu-rich_rpt_typical-subtyp"/>
</dbReference>
<dbReference type="Proteomes" id="UP000886520">
    <property type="component" value="Chromosome 5"/>
</dbReference>
<keyword evidence="4" id="KW-0325">Glycoprotein</keyword>
<feature type="chain" id="PRO_5039105723" description="Leucine-rich repeat-containing N-terminal plant-type domain-containing protein" evidence="5">
    <location>
        <begin position="25"/>
        <end position="414"/>
    </location>
</feature>
<dbReference type="InterPro" id="IPR032675">
    <property type="entry name" value="LRR_dom_sf"/>
</dbReference>
<evidence type="ECO:0000256" key="3">
    <source>
        <dbReference type="ARBA" id="ARBA00022737"/>
    </source>
</evidence>
<keyword evidence="7" id="KW-1185">Reference proteome</keyword>
<dbReference type="OrthoDB" id="676979at2759"/>
<dbReference type="PANTHER" id="PTHR48009">
    <property type="entry name" value="LEUCINE-RICH REPEAT (LRR) FAMILY PROTEIN"/>
    <property type="match status" value="1"/>
</dbReference>
<dbReference type="InterPro" id="IPR001611">
    <property type="entry name" value="Leu-rich_rpt"/>
</dbReference>
<organism evidence="6 7">
    <name type="scientific">Adiantum capillus-veneris</name>
    <name type="common">Maidenhair fern</name>
    <dbReference type="NCBI Taxonomy" id="13818"/>
    <lineage>
        <taxon>Eukaryota</taxon>
        <taxon>Viridiplantae</taxon>
        <taxon>Streptophyta</taxon>
        <taxon>Embryophyta</taxon>
        <taxon>Tracheophyta</taxon>
        <taxon>Polypodiopsida</taxon>
        <taxon>Polypodiidae</taxon>
        <taxon>Polypodiales</taxon>
        <taxon>Pteridineae</taxon>
        <taxon>Pteridaceae</taxon>
        <taxon>Vittarioideae</taxon>
        <taxon>Adiantum</taxon>
    </lineage>
</organism>
<evidence type="ECO:0000313" key="7">
    <source>
        <dbReference type="Proteomes" id="UP000886520"/>
    </source>
</evidence>
<evidence type="ECO:0008006" key="8">
    <source>
        <dbReference type="Google" id="ProtNLM"/>
    </source>
</evidence>
<dbReference type="FunFam" id="3.80.10.10:FF:000041">
    <property type="entry name" value="LRR receptor-like serine/threonine-protein kinase ERECTA"/>
    <property type="match status" value="1"/>
</dbReference>
<evidence type="ECO:0000256" key="5">
    <source>
        <dbReference type="SAM" id="SignalP"/>
    </source>
</evidence>
<accession>A0A9D4ZLQ7</accession>
<evidence type="ECO:0000256" key="2">
    <source>
        <dbReference type="ARBA" id="ARBA00022729"/>
    </source>
</evidence>
<evidence type="ECO:0000256" key="1">
    <source>
        <dbReference type="ARBA" id="ARBA00022614"/>
    </source>
</evidence>
<dbReference type="Gene3D" id="3.80.10.10">
    <property type="entry name" value="Ribonuclease Inhibitor"/>
    <property type="match status" value="2"/>
</dbReference>
<keyword evidence="3" id="KW-0677">Repeat</keyword>
<sequence length="414" mass="44384">MAGLAFIPTVAIVVAVYCAPIGQAQLVDAQDEQLHAGDYEALRAIRGSLADLPGSFFFDSWQLDNNLGARDPVYPCTSFVGVLCDYVLGMLRVRELNLGTGLASSPGLNGTLHPAIGSLTALQQLTLAPGQVGGHLPPSLGALQELKFLGITKNRISGSIPASLGALRALHTLDLSYNNLRGRLPASLLQLPNLEAVLLSHNRLAGRLPSSISSPLMHLDMQSNLFSGPLPSTLPPTLSFLSLAKNKLSGNLTAFSRSLPSLYYVDLSFNKLISVLPPALLSRPMHSLLLQRNHLWGLVEPPSAVSIDTLDLSFNDFSGPLSPLLSSACNLYLNNNRFTGHVPQEFADQLLASDILNLYLQHNLVTQFQLDPLIPLPLSASLCISFNCMETPTQSHCPDSVSTEISSPDSQCGH</sequence>
<proteinExistence type="predicted"/>
<dbReference type="SUPFAM" id="SSF52058">
    <property type="entry name" value="L domain-like"/>
    <property type="match status" value="1"/>
</dbReference>
<dbReference type="SMART" id="SM00369">
    <property type="entry name" value="LRR_TYP"/>
    <property type="match status" value="3"/>
</dbReference>
<keyword evidence="2 5" id="KW-0732">Signal</keyword>
<dbReference type="Pfam" id="PF13855">
    <property type="entry name" value="LRR_8"/>
    <property type="match status" value="1"/>
</dbReference>
<name>A0A9D4ZLQ7_ADICA</name>
<keyword evidence="1" id="KW-0433">Leucine-rich repeat</keyword>
<dbReference type="PANTHER" id="PTHR48009:SF4">
    <property type="entry name" value="LEUCINE-RICH REPEAT (LRR) FAMILY PROTEIN"/>
    <property type="match status" value="1"/>
</dbReference>
<dbReference type="EMBL" id="JABFUD020000005">
    <property type="protein sequence ID" value="KAI5080318.1"/>
    <property type="molecule type" value="Genomic_DNA"/>
</dbReference>
<gene>
    <name evidence="6" type="ORF">GOP47_0005797</name>
</gene>
<protein>
    <recommendedName>
        <fullName evidence="8">Leucine-rich repeat-containing N-terminal plant-type domain-containing protein</fullName>
    </recommendedName>
</protein>